<keyword evidence="2" id="KW-1185">Reference proteome</keyword>
<name>A0AAQ3TTF2_PASNO</name>
<evidence type="ECO:0000313" key="1">
    <source>
        <dbReference type="EMBL" id="WVZ78084.1"/>
    </source>
</evidence>
<gene>
    <name evidence="1" type="ORF">U9M48_025849</name>
</gene>
<sequence>MAYVLSLAGIKDTLEPIILCKNEISNFDSGNNVFVLTLIISVHIIINENKLHNRTISKRAISHHE</sequence>
<organism evidence="1 2">
    <name type="scientific">Paspalum notatum var. saurae</name>
    <dbReference type="NCBI Taxonomy" id="547442"/>
    <lineage>
        <taxon>Eukaryota</taxon>
        <taxon>Viridiplantae</taxon>
        <taxon>Streptophyta</taxon>
        <taxon>Embryophyta</taxon>
        <taxon>Tracheophyta</taxon>
        <taxon>Spermatophyta</taxon>
        <taxon>Magnoliopsida</taxon>
        <taxon>Liliopsida</taxon>
        <taxon>Poales</taxon>
        <taxon>Poaceae</taxon>
        <taxon>PACMAD clade</taxon>
        <taxon>Panicoideae</taxon>
        <taxon>Andropogonodae</taxon>
        <taxon>Paspaleae</taxon>
        <taxon>Paspalinae</taxon>
        <taxon>Paspalum</taxon>
    </lineage>
</organism>
<proteinExistence type="predicted"/>
<protein>
    <submittedName>
        <fullName evidence="1">Uncharacterized protein</fullName>
    </submittedName>
</protein>
<accession>A0AAQ3TTF2</accession>
<evidence type="ECO:0000313" key="2">
    <source>
        <dbReference type="Proteomes" id="UP001341281"/>
    </source>
</evidence>
<dbReference type="AlphaFoldDB" id="A0AAQ3TTF2"/>
<dbReference type="EMBL" id="CP144749">
    <property type="protein sequence ID" value="WVZ78084.1"/>
    <property type="molecule type" value="Genomic_DNA"/>
</dbReference>
<dbReference type="Proteomes" id="UP001341281">
    <property type="component" value="Chromosome 05"/>
</dbReference>
<reference evidence="1 2" key="1">
    <citation type="submission" date="2024-02" db="EMBL/GenBank/DDBJ databases">
        <title>High-quality chromosome-scale genome assembly of Pensacola bahiagrass (Paspalum notatum Flugge var. saurae).</title>
        <authorList>
            <person name="Vega J.M."/>
            <person name="Podio M."/>
            <person name="Orjuela J."/>
            <person name="Siena L.A."/>
            <person name="Pessino S.C."/>
            <person name="Combes M.C."/>
            <person name="Mariac C."/>
            <person name="Albertini E."/>
            <person name="Pupilli F."/>
            <person name="Ortiz J.P.A."/>
            <person name="Leblanc O."/>
        </authorList>
    </citation>
    <scope>NUCLEOTIDE SEQUENCE [LARGE SCALE GENOMIC DNA]</scope>
    <source>
        <strain evidence="1">R1</strain>
        <tissue evidence="1">Leaf</tissue>
    </source>
</reference>